<keyword evidence="2" id="KW-0408">Iron</keyword>
<keyword evidence="5" id="KW-1185">Reference proteome</keyword>
<dbReference type="PANTHER" id="PTHR35303">
    <property type="entry name" value="OS02G0197800 PROTEIN"/>
    <property type="match status" value="1"/>
</dbReference>
<dbReference type="AlphaFoldDB" id="A0A229FUU0"/>
<reference evidence="4 5" key="1">
    <citation type="submission" date="2017-06" db="EMBL/GenBank/DDBJ databases">
        <title>Reclassification of a Polynucleobacter cosmopolitanus strain isolated from tropical Lake Victoria as Polynucleobacter victoriensis comb. nov.</title>
        <authorList>
            <person name="Hahn M.W."/>
        </authorList>
    </citation>
    <scope>NUCLEOTIDE SEQUENCE [LARGE SCALE GENOMIC DNA]</scope>
    <source>
        <strain evidence="4 5">MWH-MoIso2</strain>
    </source>
</reference>
<dbReference type="PANTHER" id="PTHR35303:SF5">
    <property type="entry name" value="OS02G0197800 PROTEIN"/>
    <property type="match status" value="1"/>
</dbReference>
<dbReference type="RefSeq" id="WP_089514792.1">
    <property type="nucleotide sequence ID" value="NZ_NJGG01000001.1"/>
</dbReference>
<dbReference type="Gene3D" id="3.30.2020.30">
    <property type="match status" value="1"/>
</dbReference>
<organism evidence="4 5">
    <name type="scientific">Polynucleobacter cosmopolitanus</name>
    <dbReference type="NCBI Taxonomy" id="351345"/>
    <lineage>
        <taxon>Bacteria</taxon>
        <taxon>Pseudomonadati</taxon>
        <taxon>Pseudomonadota</taxon>
        <taxon>Betaproteobacteria</taxon>
        <taxon>Burkholderiales</taxon>
        <taxon>Burkholderiaceae</taxon>
        <taxon>Polynucleobacter</taxon>
    </lineage>
</organism>
<feature type="domain" description="Gamma-butyrobetaine hydroxylase-like N-terminal" evidence="3">
    <location>
        <begin position="14"/>
        <end position="96"/>
    </location>
</feature>
<dbReference type="EMBL" id="NJGG01000001">
    <property type="protein sequence ID" value="OXL15755.1"/>
    <property type="molecule type" value="Genomic_DNA"/>
</dbReference>
<accession>A0A229FUU0</accession>
<dbReference type="InterPro" id="IPR010376">
    <property type="entry name" value="GBBH-like_N"/>
</dbReference>
<evidence type="ECO:0000256" key="2">
    <source>
        <dbReference type="ARBA" id="ARBA00023004"/>
    </source>
</evidence>
<evidence type="ECO:0000313" key="5">
    <source>
        <dbReference type="Proteomes" id="UP000215188"/>
    </source>
</evidence>
<dbReference type="InterPro" id="IPR038492">
    <property type="entry name" value="GBBH-like_N_sf"/>
</dbReference>
<evidence type="ECO:0000259" key="3">
    <source>
        <dbReference type="Pfam" id="PF06155"/>
    </source>
</evidence>
<proteinExistence type="predicted"/>
<dbReference type="OrthoDB" id="9794178at2"/>
<evidence type="ECO:0000256" key="1">
    <source>
        <dbReference type="ARBA" id="ARBA00022723"/>
    </source>
</evidence>
<protein>
    <recommendedName>
        <fullName evidence="3">Gamma-butyrobetaine hydroxylase-like N-terminal domain-containing protein</fullName>
    </recommendedName>
</protein>
<dbReference type="GO" id="GO:0046872">
    <property type="term" value="F:metal ion binding"/>
    <property type="evidence" value="ECO:0007669"/>
    <property type="project" value="UniProtKB-KW"/>
</dbReference>
<dbReference type="Pfam" id="PF06155">
    <property type="entry name" value="GBBH-like_N"/>
    <property type="match status" value="1"/>
</dbReference>
<comment type="caution">
    <text evidence="4">The sequence shown here is derived from an EMBL/GenBank/DDBJ whole genome shotgun (WGS) entry which is preliminary data.</text>
</comment>
<name>A0A229FUU0_9BURK</name>
<gene>
    <name evidence="4" type="ORF">AOC33_01245</name>
</gene>
<sequence length="134" mass="15393">MSSTEKAPLPQNIIVHQQSKVLELAYENKTYQLPFEFLRVWSPSAEVRGHGVGQETLQTGKRDVLINNIEQVGHYAIKPVFSDGHDSGIFSWDYLYEMCTNQEEMWQDYLDRMEQAGASRDIAMVKDEPRSCGH</sequence>
<dbReference type="Proteomes" id="UP000215188">
    <property type="component" value="Unassembled WGS sequence"/>
</dbReference>
<keyword evidence="1" id="KW-0479">Metal-binding</keyword>
<evidence type="ECO:0000313" key="4">
    <source>
        <dbReference type="EMBL" id="OXL15755.1"/>
    </source>
</evidence>